<feature type="region of interest" description="Disordered" evidence="1">
    <location>
        <begin position="79"/>
        <end position="149"/>
    </location>
</feature>
<dbReference type="EMBL" id="QWIU01000002">
    <property type="protein sequence ID" value="RNA62868.1"/>
    <property type="molecule type" value="Genomic_DNA"/>
</dbReference>
<dbReference type="AlphaFoldDB" id="A0A3M7THV9"/>
<organism evidence="2 3">
    <name type="scientific">Chryseobacterium nematophagum</name>
    <dbReference type="NCBI Taxonomy" id="2305228"/>
    <lineage>
        <taxon>Bacteria</taxon>
        <taxon>Pseudomonadati</taxon>
        <taxon>Bacteroidota</taxon>
        <taxon>Flavobacteriia</taxon>
        <taxon>Flavobacteriales</taxon>
        <taxon>Weeksellaceae</taxon>
        <taxon>Chryseobacterium group</taxon>
        <taxon>Chryseobacterium</taxon>
    </lineage>
</organism>
<evidence type="ECO:0000313" key="2">
    <source>
        <dbReference type="EMBL" id="RNA62868.1"/>
    </source>
</evidence>
<feature type="compositionally biased region" description="Polar residues" evidence="1">
    <location>
        <begin position="119"/>
        <end position="149"/>
    </location>
</feature>
<sequence length="157" mass="17372">MKMAKKGETTINSGAGLNKVLNQNSKLWKTSESKEGFTIVLHSCRTGRTTVDKNGNLTESVAEKISESKDMKGVTIIAPDERDGFSTKGTEIGPQVTKNTDNNGEYLPGTPKNEKGKQTSEYGNWNSFQNGKRTNQQPGNIKPQGTDQRSFWNRIFN</sequence>
<gene>
    <name evidence="2" type="ORF">D1631_13470</name>
</gene>
<evidence type="ECO:0000256" key="1">
    <source>
        <dbReference type="SAM" id="MobiDB-lite"/>
    </source>
</evidence>
<comment type="caution">
    <text evidence="2">The sequence shown here is derived from an EMBL/GenBank/DDBJ whole genome shotgun (WGS) entry which is preliminary data.</text>
</comment>
<accession>A0A3M7THV9</accession>
<proteinExistence type="predicted"/>
<protein>
    <submittedName>
        <fullName evidence="2">Uncharacterized protein</fullName>
    </submittedName>
</protein>
<dbReference type="Proteomes" id="UP000278775">
    <property type="component" value="Unassembled WGS sequence"/>
</dbReference>
<reference evidence="2 3" key="1">
    <citation type="submission" date="2018-08" db="EMBL/GenBank/DDBJ databases">
        <title>Chryseobacterium nematophagum: a novel matrix digesting pathogen of nematodes.</title>
        <authorList>
            <person name="Page A."/>
            <person name="Roberts M."/>
            <person name="Felix M.-A."/>
            <person name="Weir W."/>
        </authorList>
    </citation>
    <scope>NUCLEOTIDE SEQUENCE [LARGE SCALE GENOMIC DNA]</scope>
    <source>
        <strain evidence="2 3">JUb129</strain>
    </source>
</reference>
<name>A0A3M7THV9_9FLAO</name>
<evidence type="ECO:0000313" key="3">
    <source>
        <dbReference type="Proteomes" id="UP000278775"/>
    </source>
</evidence>